<evidence type="ECO:0000313" key="5">
    <source>
        <dbReference type="Proteomes" id="UP001652642"/>
    </source>
</evidence>
<dbReference type="SMART" id="SM00310">
    <property type="entry name" value="PTBI"/>
    <property type="match status" value="1"/>
</dbReference>
<keyword evidence="2" id="KW-0597">Phosphoprotein</keyword>
<dbReference type="KEGG" id="pvt:110079833"/>
<accession>A0A6J0TTI2</accession>
<evidence type="ECO:0000259" key="4">
    <source>
        <dbReference type="PROSITE" id="PS51064"/>
    </source>
</evidence>
<protein>
    <submittedName>
        <fullName evidence="6">Docking protein 1 isoform X1</fullName>
    </submittedName>
</protein>
<dbReference type="GO" id="GO:0005737">
    <property type="term" value="C:cytoplasm"/>
    <property type="evidence" value="ECO:0007669"/>
    <property type="project" value="TreeGrafter"/>
</dbReference>
<dbReference type="AlphaFoldDB" id="A0A6J0TTI2"/>
<reference evidence="6" key="1">
    <citation type="submission" date="2025-08" db="UniProtKB">
        <authorList>
            <consortium name="RefSeq"/>
        </authorList>
    </citation>
    <scope>IDENTIFICATION</scope>
</reference>
<comment type="similarity">
    <text evidence="1">Belongs to the DOK family. Type A subfamily.</text>
</comment>
<dbReference type="OrthoDB" id="6243387at2759"/>
<dbReference type="GO" id="GO:0007169">
    <property type="term" value="P:cell surface receptor protein tyrosine kinase signaling pathway"/>
    <property type="evidence" value="ECO:0007669"/>
    <property type="project" value="TreeGrafter"/>
</dbReference>
<feature type="compositionally biased region" description="Basic and acidic residues" evidence="3">
    <location>
        <begin position="431"/>
        <end position="445"/>
    </location>
</feature>
<feature type="region of interest" description="Disordered" evidence="3">
    <location>
        <begin position="348"/>
        <end position="373"/>
    </location>
</feature>
<feature type="domain" description="IRS-type PTB" evidence="4">
    <location>
        <begin position="205"/>
        <end position="309"/>
    </location>
</feature>
<dbReference type="CDD" id="cd01203">
    <property type="entry name" value="PTB_DOK1_DOK2_DOK3"/>
    <property type="match status" value="1"/>
</dbReference>
<sequence>MVRKTHSGLGDVSLVACECVCVCVRAGGQLEQGASFGLGFTARRPFGARDGAEGQPPASPALNGFRCRPCLQRWKKNWFVLYQASPHGVARLEFFDCKDGAPVADRVATKRLDRKIVRLANCLSIAPAPDGSPKEGLATFRLETSERTYLFATEPLEAADWVAKLCEAAFPVSWSPGRVAQPADGSGEERTLEMATNAIYFSREEVKEFWVTVQKTEASERCKLQGGYVLKASRDSLILAESPSGQPLYTWPYRLLRRYGRDKVMFSFEAGRRCESGPGNFTFETKQGNEIFHVVEAAIHAQKAQAEENRQSGTSLDTEIPGLAQIQDTMANALHLAGEGLPLERRGPGAALAPRPSCPLEEKDKAVAPPKGPVVRGCNQRPCHATAPSGLVGNPGHPRLPCEDTANVYSEPLDAVKGHGLRPDPLYADPADSKPEGSGAKEEVQRPASWLLYEQVGPGVSGWQHPQSIKGHIYDEPEGRAPLPAPAPAAIYDEARFPCEAWRTQGLATQAGYELPYLPSAGDYAVPAFPQKAEKRPPKPCPAPKPPRSYKEALQLGGPGKGHSAPGPDQDRPKLGSGSNCNNNSNNHPHPPEPIYSRVQKLPPAPLAGPVGCAGQEQSVDGSRPASVYEDLGEI</sequence>
<dbReference type="SMART" id="SM00233">
    <property type="entry name" value="PH"/>
    <property type="match status" value="1"/>
</dbReference>
<dbReference type="Proteomes" id="UP001652642">
    <property type="component" value="Chromosome 5"/>
</dbReference>
<dbReference type="Gene3D" id="2.30.29.30">
    <property type="entry name" value="Pleckstrin-homology domain (PH domain)/Phosphotyrosine-binding domain (PTB)"/>
    <property type="match status" value="2"/>
</dbReference>
<gene>
    <name evidence="6" type="primary">DOK1</name>
</gene>
<feature type="region of interest" description="Disordered" evidence="3">
    <location>
        <begin position="531"/>
        <end position="635"/>
    </location>
</feature>
<dbReference type="FunCoup" id="A0A6J0TTI2">
    <property type="interactions" value="96"/>
</dbReference>
<dbReference type="CTD" id="1796"/>
<dbReference type="RefSeq" id="XP_020650863.2">
    <property type="nucleotide sequence ID" value="XM_020795204.2"/>
</dbReference>
<evidence type="ECO:0000256" key="2">
    <source>
        <dbReference type="ARBA" id="ARBA00022553"/>
    </source>
</evidence>
<dbReference type="PANTHER" id="PTHR21258:SF46">
    <property type="entry name" value="DOCKING PROTEIN 1"/>
    <property type="match status" value="1"/>
</dbReference>
<dbReference type="GeneID" id="110079833"/>
<evidence type="ECO:0000256" key="3">
    <source>
        <dbReference type="SAM" id="MobiDB-lite"/>
    </source>
</evidence>
<name>A0A6J0TTI2_9SAUR</name>
<dbReference type="PROSITE" id="PS51064">
    <property type="entry name" value="IRS_PTB"/>
    <property type="match status" value="1"/>
</dbReference>
<proteinExistence type="inferred from homology"/>
<dbReference type="SMART" id="SM01244">
    <property type="entry name" value="IRS"/>
    <property type="match status" value="1"/>
</dbReference>
<dbReference type="InterPro" id="IPR037751">
    <property type="entry name" value="Dok1/2/3_PTB"/>
</dbReference>
<keyword evidence="5" id="KW-1185">Reference proteome</keyword>
<dbReference type="PANTHER" id="PTHR21258">
    <property type="entry name" value="DOCKING PROTEIN RELATED"/>
    <property type="match status" value="1"/>
</dbReference>
<evidence type="ECO:0000313" key="6">
    <source>
        <dbReference type="RefSeq" id="XP_020650863.2"/>
    </source>
</evidence>
<dbReference type="InterPro" id="IPR001849">
    <property type="entry name" value="PH_domain"/>
</dbReference>
<organism evidence="5 6">
    <name type="scientific">Pogona vitticeps</name>
    <name type="common">central bearded dragon</name>
    <dbReference type="NCBI Taxonomy" id="103695"/>
    <lineage>
        <taxon>Eukaryota</taxon>
        <taxon>Metazoa</taxon>
        <taxon>Chordata</taxon>
        <taxon>Craniata</taxon>
        <taxon>Vertebrata</taxon>
        <taxon>Euteleostomi</taxon>
        <taxon>Lepidosauria</taxon>
        <taxon>Squamata</taxon>
        <taxon>Bifurcata</taxon>
        <taxon>Unidentata</taxon>
        <taxon>Episquamata</taxon>
        <taxon>Toxicofera</taxon>
        <taxon>Iguania</taxon>
        <taxon>Acrodonta</taxon>
        <taxon>Agamidae</taxon>
        <taxon>Amphibolurinae</taxon>
        <taxon>Pogona</taxon>
    </lineage>
</organism>
<dbReference type="InterPro" id="IPR050996">
    <property type="entry name" value="Docking_Protein_DOK"/>
</dbReference>
<dbReference type="GO" id="GO:0007265">
    <property type="term" value="P:Ras protein signal transduction"/>
    <property type="evidence" value="ECO:0007669"/>
    <property type="project" value="TreeGrafter"/>
</dbReference>
<evidence type="ECO:0000256" key="1">
    <source>
        <dbReference type="ARBA" id="ARBA00010955"/>
    </source>
</evidence>
<dbReference type="InterPro" id="IPR011993">
    <property type="entry name" value="PH-like_dom_sf"/>
</dbReference>
<dbReference type="Pfam" id="PF02174">
    <property type="entry name" value="IRS"/>
    <property type="match status" value="1"/>
</dbReference>
<feature type="compositionally biased region" description="Low complexity" evidence="3">
    <location>
        <begin position="576"/>
        <end position="587"/>
    </location>
</feature>
<dbReference type="SUPFAM" id="SSF50729">
    <property type="entry name" value="PH domain-like"/>
    <property type="match status" value="2"/>
</dbReference>
<dbReference type="GO" id="GO:0043410">
    <property type="term" value="P:positive regulation of MAPK cascade"/>
    <property type="evidence" value="ECO:0007669"/>
    <property type="project" value="TreeGrafter"/>
</dbReference>
<dbReference type="InParanoid" id="A0A6J0TTI2"/>
<feature type="region of interest" description="Disordered" evidence="3">
    <location>
        <begin position="417"/>
        <end position="445"/>
    </location>
</feature>
<dbReference type="InterPro" id="IPR002404">
    <property type="entry name" value="IRS_PTB"/>
</dbReference>